<gene>
    <name evidence="1" type="ORF">N1851_004937</name>
</gene>
<comment type="caution">
    <text evidence="1">The sequence shown here is derived from an EMBL/GenBank/DDBJ whole genome shotgun (WGS) entry which is preliminary data.</text>
</comment>
<evidence type="ECO:0000313" key="2">
    <source>
        <dbReference type="Proteomes" id="UP001174136"/>
    </source>
</evidence>
<dbReference type="Proteomes" id="UP001174136">
    <property type="component" value="Unassembled WGS sequence"/>
</dbReference>
<protein>
    <submittedName>
        <fullName evidence="1">Uncharacterized protein</fullName>
    </submittedName>
</protein>
<reference evidence="1" key="1">
    <citation type="journal article" date="2023" name="Front. Mar. Sci.">
        <title>A new Merluccius polli reference genome to investigate the effects of global change in West African waters.</title>
        <authorList>
            <person name="Mateo J.L."/>
            <person name="Blanco-Fernandez C."/>
            <person name="Garcia-Vazquez E."/>
            <person name="Machado-Schiaffino G."/>
        </authorList>
    </citation>
    <scope>NUCLEOTIDE SEQUENCE</scope>
    <source>
        <strain evidence="1">C29</strain>
        <tissue evidence="1">Fin</tissue>
    </source>
</reference>
<keyword evidence="2" id="KW-1185">Reference proteome</keyword>
<accession>A0AA47N7Y6</accession>
<dbReference type="AlphaFoldDB" id="A0AA47N7Y6"/>
<name>A0AA47N7Y6_MERPO</name>
<dbReference type="EMBL" id="JAOPHQ010000852">
    <property type="protein sequence ID" value="KAK0153345.1"/>
    <property type="molecule type" value="Genomic_DNA"/>
</dbReference>
<evidence type="ECO:0000313" key="1">
    <source>
        <dbReference type="EMBL" id="KAK0153345.1"/>
    </source>
</evidence>
<sequence>MHIRHHSAARLLLCCQITHPHTHSREHSTPILKQLQWLPIQHRINFKILLITYKALNNLAPPPYRPPQTSSNTNLLTPITSSKHRTLGDRAFAIAAPTLCYSLHPNIRNSDSNSFKSQLKTHLFKKAYDP</sequence>
<proteinExistence type="predicted"/>
<organism evidence="1 2">
    <name type="scientific">Merluccius polli</name>
    <name type="common">Benguela hake</name>
    <name type="synonym">Merluccius cadenati</name>
    <dbReference type="NCBI Taxonomy" id="89951"/>
    <lineage>
        <taxon>Eukaryota</taxon>
        <taxon>Metazoa</taxon>
        <taxon>Chordata</taxon>
        <taxon>Craniata</taxon>
        <taxon>Vertebrata</taxon>
        <taxon>Euteleostomi</taxon>
        <taxon>Actinopterygii</taxon>
        <taxon>Neopterygii</taxon>
        <taxon>Teleostei</taxon>
        <taxon>Neoteleostei</taxon>
        <taxon>Acanthomorphata</taxon>
        <taxon>Zeiogadaria</taxon>
        <taxon>Gadariae</taxon>
        <taxon>Gadiformes</taxon>
        <taxon>Gadoidei</taxon>
        <taxon>Merlucciidae</taxon>
        <taxon>Merluccius</taxon>
    </lineage>
</organism>